<dbReference type="Proteomes" id="UP000053989">
    <property type="component" value="Unassembled WGS sequence"/>
</dbReference>
<feature type="domain" description="AMP-dependent synthetase/ligase" evidence="2">
    <location>
        <begin position="12"/>
        <end position="330"/>
    </location>
</feature>
<dbReference type="PANTHER" id="PTHR43201">
    <property type="entry name" value="ACYL-COA SYNTHETASE"/>
    <property type="match status" value="1"/>
</dbReference>
<dbReference type="GO" id="GO:0006631">
    <property type="term" value="P:fatty acid metabolic process"/>
    <property type="evidence" value="ECO:0007669"/>
    <property type="project" value="TreeGrafter"/>
</dbReference>
<comment type="similarity">
    <text evidence="1">Belongs to the ATP-dependent AMP-binding enzyme family.</text>
</comment>
<reference evidence="3 4" key="1">
    <citation type="submission" date="2014-04" db="EMBL/GenBank/DDBJ databases">
        <authorList>
            <consortium name="DOE Joint Genome Institute"/>
            <person name="Kuo A."/>
            <person name="Kohler A."/>
            <person name="Nagy L.G."/>
            <person name="Floudas D."/>
            <person name="Copeland A."/>
            <person name="Barry K.W."/>
            <person name="Cichocki N."/>
            <person name="Veneault-Fourrey C."/>
            <person name="LaButti K."/>
            <person name="Lindquist E.A."/>
            <person name="Lipzen A."/>
            <person name="Lundell T."/>
            <person name="Morin E."/>
            <person name="Murat C."/>
            <person name="Sun H."/>
            <person name="Tunlid A."/>
            <person name="Henrissat B."/>
            <person name="Grigoriev I.V."/>
            <person name="Hibbett D.S."/>
            <person name="Martin F."/>
            <person name="Nordberg H.P."/>
            <person name="Cantor M.N."/>
            <person name="Hua S.X."/>
        </authorList>
    </citation>
    <scope>NUCLEOTIDE SEQUENCE [LARGE SCALE GENOMIC DNA]</scope>
    <source>
        <strain evidence="3 4">Foug A</strain>
    </source>
</reference>
<dbReference type="Gene3D" id="3.40.50.12780">
    <property type="entry name" value="N-terminal domain of ligase-like"/>
    <property type="match status" value="1"/>
</dbReference>
<protein>
    <recommendedName>
        <fullName evidence="2">AMP-dependent synthetase/ligase domain-containing protein</fullName>
    </recommendedName>
</protein>
<dbReference type="InParanoid" id="A0A0C3A0P0"/>
<keyword evidence="4" id="KW-1185">Reference proteome</keyword>
<proteinExistence type="inferred from homology"/>
<dbReference type="SUPFAM" id="SSF56801">
    <property type="entry name" value="Acetyl-CoA synthetase-like"/>
    <property type="match status" value="1"/>
</dbReference>
<dbReference type="PANTHER" id="PTHR43201:SF8">
    <property type="entry name" value="ACYL-COA SYNTHETASE FAMILY MEMBER 3"/>
    <property type="match status" value="1"/>
</dbReference>
<evidence type="ECO:0000313" key="3">
    <source>
        <dbReference type="EMBL" id="KIM67218.1"/>
    </source>
</evidence>
<organism evidence="3 4">
    <name type="scientific">Scleroderma citrinum Foug A</name>
    <dbReference type="NCBI Taxonomy" id="1036808"/>
    <lineage>
        <taxon>Eukaryota</taxon>
        <taxon>Fungi</taxon>
        <taxon>Dikarya</taxon>
        <taxon>Basidiomycota</taxon>
        <taxon>Agaricomycotina</taxon>
        <taxon>Agaricomycetes</taxon>
        <taxon>Agaricomycetidae</taxon>
        <taxon>Boletales</taxon>
        <taxon>Sclerodermatineae</taxon>
        <taxon>Sclerodermataceae</taxon>
        <taxon>Scleroderma</taxon>
    </lineage>
</organism>
<sequence length="535" mass="59708">MHFYESHLTVLEQSAALYPSAPAFRVPRKDHATGKVHDWSSISYQQFKEDVESTARHWCAELEARGISQRSVVGLWLSGMSYQDVLHIYGISRAGYVPQLFSIRLPNPEVIQELLCEANAKALVLAPEFAATTTSFRLPVCLAPNKDVMCMSKAPLQPIISSGNGDQVVFIFHTSGSTSGRPKLVPCNQRWLQATVDKAKFVTTPQDPKRQDVTVFMGSMCHIGQTFMLIGSLQHGTCTVVATKHGFSSEELVDMIHRCGLNRLNQFATFLSTHLRGSRQNPKLLQYLQSLDEILYSGLPLEREDEEWAYKKGLKIKNLFGSTECGAILLSIGGASRGDRLLRPLPGSSYSFTPVDATPRSGYQSSVQLLELVVLADSGDCPHPSLRSNDGHFHTGDLFQEVAPGAYAFRGRNDDWIKSENSLRCDTRAIEDNVRATCGDLILECIVVGTGRPSPALFVEPTPGVDHDKLQREILRKTQPFHSRRYLHERITRKELIIIVDPKSLPRTATKGNIRRRAVEEKYKTRLDAIYASLN</sequence>
<dbReference type="OrthoDB" id="429813at2759"/>
<dbReference type="GO" id="GO:0031956">
    <property type="term" value="F:medium-chain fatty acid-CoA ligase activity"/>
    <property type="evidence" value="ECO:0007669"/>
    <property type="project" value="TreeGrafter"/>
</dbReference>
<reference evidence="4" key="2">
    <citation type="submission" date="2015-01" db="EMBL/GenBank/DDBJ databases">
        <title>Evolutionary Origins and Diversification of the Mycorrhizal Mutualists.</title>
        <authorList>
            <consortium name="DOE Joint Genome Institute"/>
            <consortium name="Mycorrhizal Genomics Consortium"/>
            <person name="Kohler A."/>
            <person name="Kuo A."/>
            <person name="Nagy L.G."/>
            <person name="Floudas D."/>
            <person name="Copeland A."/>
            <person name="Barry K.W."/>
            <person name="Cichocki N."/>
            <person name="Veneault-Fourrey C."/>
            <person name="LaButti K."/>
            <person name="Lindquist E.A."/>
            <person name="Lipzen A."/>
            <person name="Lundell T."/>
            <person name="Morin E."/>
            <person name="Murat C."/>
            <person name="Riley R."/>
            <person name="Ohm R."/>
            <person name="Sun H."/>
            <person name="Tunlid A."/>
            <person name="Henrissat B."/>
            <person name="Grigoriev I.V."/>
            <person name="Hibbett D.S."/>
            <person name="Martin F."/>
        </authorList>
    </citation>
    <scope>NUCLEOTIDE SEQUENCE [LARGE SCALE GENOMIC DNA]</scope>
    <source>
        <strain evidence="4">Foug A</strain>
    </source>
</reference>
<dbReference type="Pfam" id="PF00501">
    <property type="entry name" value="AMP-binding"/>
    <property type="match status" value="1"/>
</dbReference>
<gene>
    <name evidence="3" type="ORF">SCLCIDRAFT_1146039</name>
</gene>
<dbReference type="HOGENOM" id="CLU_037349_1_0_1"/>
<evidence type="ECO:0000259" key="2">
    <source>
        <dbReference type="Pfam" id="PF00501"/>
    </source>
</evidence>
<evidence type="ECO:0000313" key="4">
    <source>
        <dbReference type="Proteomes" id="UP000053989"/>
    </source>
</evidence>
<dbReference type="InterPro" id="IPR042099">
    <property type="entry name" value="ANL_N_sf"/>
</dbReference>
<dbReference type="EMBL" id="KN822014">
    <property type="protein sequence ID" value="KIM67218.1"/>
    <property type="molecule type" value="Genomic_DNA"/>
</dbReference>
<accession>A0A0C3A0P0</accession>
<evidence type="ECO:0000256" key="1">
    <source>
        <dbReference type="ARBA" id="ARBA00006432"/>
    </source>
</evidence>
<dbReference type="Pfam" id="PF23562">
    <property type="entry name" value="AMP-binding_C_3"/>
    <property type="match status" value="1"/>
</dbReference>
<dbReference type="STRING" id="1036808.A0A0C3A0P0"/>
<name>A0A0C3A0P0_9AGAM</name>
<dbReference type="AlphaFoldDB" id="A0A0C3A0P0"/>
<dbReference type="InterPro" id="IPR000873">
    <property type="entry name" value="AMP-dep_synth/lig_dom"/>
</dbReference>